<protein>
    <submittedName>
        <fullName evidence="3">HIT family protein</fullName>
    </submittedName>
</protein>
<dbReference type="EMBL" id="JANGAC010000020">
    <property type="protein sequence ID" value="MCQ4925290.1"/>
    <property type="molecule type" value="Genomic_DNA"/>
</dbReference>
<evidence type="ECO:0000259" key="2">
    <source>
        <dbReference type="PROSITE" id="PS51084"/>
    </source>
</evidence>
<reference evidence="3 4" key="1">
    <citation type="submission" date="2022-06" db="EMBL/GenBank/DDBJ databases">
        <title>Isolation of gut microbiota from human fecal samples.</title>
        <authorList>
            <person name="Pamer E.G."/>
            <person name="Barat B."/>
            <person name="Waligurski E."/>
            <person name="Medina S."/>
            <person name="Paddock L."/>
            <person name="Mostad J."/>
        </authorList>
    </citation>
    <scope>NUCLEOTIDE SEQUENCE [LARGE SCALE GENOMIC DNA]</scope>
    <source>
        <strain evidence="3 4">DFI.7.95</strain>
    </source>
</reference>
<keyword evidence="4" id="KW-1185">Reference proteome</keyword>
<dbReference type="InterPro" id="IPR011146">
    <property type="entry name" value="HIT-like"/>
</dbReference>
<dbReference type="Pfam" id="PF01230">
    <property type="entry name" value="HIT"/>
    <property type="match status" value="1"/>
</dbReference>
<dbReference type="InterPro" id="IPR036265">
    <property type="entry name" value="HIT-like_sf"/>
</dbReference>
<dbReference type="Proteomes" id="UP001524478">
    <property type="component" value="Unassembled WGS sequence"/>
</dbReference>
<dbReference type="PROSITE" id="PS51084">
    <property type="entry name" value="HIT_2"/>
    <property type="match status" value="1"/>
</dbReference>
<evidence type="ECO:0000313" key="3">
    <source>
        <dbReference type="EMBL" id="MCQ4925290.1"/>
    </source>
</evidence>
<gene>
    <name evidence="3" type="ORF">NE686_19455</name>
</gene>
<organism evidence="3 4">
    <name type="scientific">Tissierella carlieri</name>
    <dbReference type="NCBI Taxonomy" id="689904"/>
    <lineage>
        <taxon>Bacteria</taxon>
        <taxon>Bacillati</taxon>
        <taxon>Bacillota</taxon>
        <taxon>Tissierellia</taxon>
        <taxon>Tissierellales</taxon>
        <taxon>Tissierellaceae</taxon>
        <taxon>Tissierella</taxon>
    </lineage>
</organism>
<dbReference type="Gene3D" id="3.30.428.10">
    <property type="entry name" value="HIT-like"/>
    <property type="match status" value="1"/>
</dbReference>
<accession>A0ABT1SG90</accession>
<proteinExistence type="predicted"/>
<evidence type="ECO:0000256" key="1">
    <source>
        <dbReference type="PROSITE-ProRule" id="PRU00464"/>
    </source>
</evidence>
<comment type="caution">
    <text evidence="3">The sequence shown here is derived from an EMBL/GenBank/DDBJ whole genome shotgun (WGS) entry which is preliminary data.</text>
</comment>
<feature type="domain" description="HIT" evidence="2">
    <location>
        <begin position="22"/>
        <end position="125"/>
    </location>
</feature>
<evidence type="ECO:0000313" key="4">
    <source>
        <dbReference type="Proteomes" id="UP001524478"/>
    </source>
</evidence>
<sequence length="155" mass="18230">MNQRRERIKELQEKGICFSCHNFSAGDIFPDEGLIFYEDEKVRCQFEKYPRATGHTIIVSKEHYEDISEMPLELGVHILKISDVIIKLHKEIIGAEKVYMCTICDGKRNHLHFQLFPRLKGEPIGYGNFVREEGIIMDYHETAELYKQKLKEIKL</sequence>
<name>A0ABT1SG90_9FIRM</name>
<dbReference type="SUPFAM" id="SSF54197">
    <property type="entry name" value="HIT-like"/>
    <property type="match status" value="1"/>
</dbReference>
<dbReference type="RefSeq" id="WP_256312792.1">
    <property type="nucleotide sequence ID" value="NZ_JANGAC010000020.1"/>
</dbReference>
<comment type="caution">
    <text evidence="1">Lacks conserved residue(s) required for the propagation of feature annotation.</text>
</comment>